<accession>X0VJ58</accession>
<name>X0VJ58_9ZZZZ</name>
<organism evidence="1">
    <name type="scientific">marine sediment metagenome</name>
    <dbReference type="NCBI Taxonomy" id="412755"/>
    <lineage>
        <taxon>unclassified sequences</taxon>
        <taxon>metagenomes</taxon>
        <taxon>ecological metagenomes</taxon>
    </lineage>
</organism>
<reference evidence="1" key="1">
    <citation type="journal article" date="2014" name="Front. Microbiol.">
        <title>High frequency of phylogenetically diverse reductive dehalogenase-homologous genes in deep subseafloor sedimentary metagenomes.</title>
        <authorList>
            <person name="Kawai M."/>
            <person name="Futagami T."/>
            <person name="Toyoda A."/>
            <person name="Takaki Y."/>
            <person name="Nishi S."/>
            <person name="Hori S."/>
            <person name="Arai W."/>
            <person name="Tsubouchi T."/>
            <person name="Morono Y."/>
            <person name="Uchiyama I."/>
            <person name="Ito T."/>
            <person name="Fujiyama A."/>
            <person name="Inagaki F."/>
            <person name="Takami H."/>
        </authorList>
    </citation>
    <scope>NUCLEOTIDE SEQUENCE</scope>
    <source>
        <strain evidence="1">Expedition CK06-06</strain>
    </source>
</reference>
<dbReference type="AlphaFoldDB" id="X0VJ58"/>
<sequence length="181" mass="19155">MKTTQMQELATPFPSSLVKEAAPGRFGSYVPHSSVTERLLTIVGPFSYEVTEVIRGDAPAVIGKKGTKDSPKFPKRKGAVVGCLGTLTVTIDGKVVTITEVGDVDEPAMNNDGTNLKNASSDAIKRCAMRIGLGLHLWSQGSYFLDLQLDAAANNSEALEAEAVADALDGEIEQATTGEEK</sequence>
<evidence type="ECO:0000313" key="1">
    <source>
        <dbReference type="EMBL" id="GAG18329.1"/>
    </source>
</evidence>
<evidence type="ECO:0008006" key="2">
    <source>
        <dbReference type="Google" id="ProtNLM"/>
    </source>
</evidence>
<comment type="caution">
    <text evidence="1">The sequence shown here is derived from an EMBL/GenBank/DDBJ whole genome shotgun (WGS) entry which is preliminary data.</text>
</comment>
<protein>
    <recommendedName>
        <fullName evidence="2">Rad52/22 double-strand break repair protein</fullName>
    </recommendedName>
</protein>
<proteinExistence type="predicted"/>
<dbReference type="EMBL" id="BARS01036738">
    <property type="protein sequence ID" value="GAG18329.1"/>
    <property type="molecule type" value="Genomic_DNA"/>
</dbReference>
<gene>
    <name evidence="1" type="ORF">S01H1_56420</name>
</gene>